<keyword evidence="4" id="KW-1133">Transmembrane helix</keyword>
<keyword evidence="6" id="KW-1185">Reference proteome</keyword>
<dbReference type="PANTHER" id="PTHR11722:SF0">
    <property type="entry name" value="LARGE RIBOSOMAL SUBUNIT PROTEIN EL13"/>
    <property type="match status" value="1"/>
</dbReference>
<evidence type="ECO:0000256" key="1">
    <source>
        <dbReference type="ARBA" id="ARBA00005640"/>
    </source>
</evidence>
<feature type="non-terminal residue" evidence="5">
    <location>
        <position position="1"/>
    </location>
</feature>
<reference evidence="5 6" key="1">
    <citation type="submission" date="2020-10" db="EMBL/GenBank/DDBJ databases">
        <title>The Coptis chinensis genome and diversification of protoberbering-type alkaloids.</title>
        <authorList>
            <person name="Wang B."/>
            <person name="Shu S."/>
            <person name="Song C."/>
            <person name="Liu Y."/>
        </authorList>
    </citation>
    <scope>NUCLEOTIDE SEQUENCE [LARGE SCALE GENOMIC DNA]</scope>
    <source>
        <strain evidence="5">HL-2020</strain>
        <tissue evidence="5">Leaf</tissue>
    </source>
</reference>
<protein>
    <submittedName>
        <fullName evidence="5">Uncharacterized protein</fullName>
    </submittedName>
</protein>
<keyword evidence="4" id="KW-0472">Membrane</keyword>
<keyword evidence="3" id="KW-0687">Ribonucleoprotein</keyword>
<dbReference type="AlphaFoldDB" id="A0A835LJA6"/>
<dbReference type="Pfam" id="PF01294">
    <property type="entry name" value="Ribosomal_L13e"/>
    <property type="match status" value="1"/>
</dbReference>
<dbReference type="GO" id="GO:0003735">
    <property type="term" value="F:structural constituent of ribosome"/>
    <property type="evidence" value="ECO:0007669"/>
    <property type="project" value="InterPro"/>
</dbReference>
<keyword evidence="2" id="KW-0689">Ribosomal protein</keyword>
<sequence length="105" mass="12222">TVKYNMKVKAGRAFYILFFFSSVDMLFVLLLEGLLKTLFNQIWLNKFFCYYHAMGIPKKLAPTIGIAVVHHRKNRSLEGLQANALRLKTYKANPVYQPLWHTNVT</sequence>
<dbReference type="InterPro" id="IPR001380">
    <property type="entry name" value="Ribosomal_eL13"/>
</dbReference>
<comment type="caution">
    <text evidence="5">The sequence shown here is derived from an EMBL/GenBank/DDBJ whole genome shotgun (WGS) entry which is preliminary data.</text>
</comment>
<comment type="similarity">
    <text evidence="1">Belongs to the eukaryotic ribosomal protein eL13 family.</text>
</comment>
<evidence type="ECO:0000256" key="4">
    <source>
        <dbReference type="SAM" id="Phobius"/>
    </source>
</evidence>
<dbReference type="GO" id="GO:0003723">
    <property type="term" value="F:RNA binding"/>
    <property type="evidence" value="ECO:0007669"/>
    <property type="project" value="TreeGrafter"/>
</dbReference>
<dbReference type="OrthoDB" id="1924114at2759"/>
<dbReference type="GO" id="GO:0006412">
    <property type="term" value="P:translation"/>
    <property type="evidence" value="ECO:0007669"/>
    <property type="project" value="InterPro"/>
</dbReference>
<feature type="transmembrane region" description="Helical" evidence="4">
    <location>
        <begin position="12"/>
        <end position="31"/>
    </location>
</feature>
<evidence type="ECO:0000313" key="5">
    <source>
        <dbReference type="EMBL" id="KAF9597698.1"/>
    </source>
</evidence>
<evidence type="ECO:0000313" key="6">
    <source>
        <dbReference type="Proteomes" id="UP000631114"/>
    </source>
</evidence>
<dbReference type="PANTHER" id="PTHR11722">
    <property type="entry name" value="60S RIBOSOMAL PROTEIN L13"/>
    <property type="match status" value="1"/>
</dbReference>
<name>A0A835LJA6_9MAGN</name>
<dbReference type="GO" id="GO:0022625">
    <property type="term" value="C:cytosolic large ribosomal subunit"/>
    <property type="evidence" value="ECO:0007669"/>
    <property type="project" value="TreeGrafter"/>
</dbReference>
<evidence type="ECO:0000256" key="2">
    <source>
        <dbReference type="ARBA" id="ARBA00022980"/>
    </source>
</evidence>
<dbReference type="Proteomes" id="UP000631114">
    <property type="component" value="Unassembled WGS sequence"/>
</dbReference>
<organism evidence="5 6">
    <name type="scientific">Coptis chinensis</name>
    <dbReference type="NCBI Taxonomy" id="261450"/>
    <lineage>
        <taxon>Eukaryota</taxon>
        <taxon>Viridiplantae</taxon>
        <taxon>Streptophyta</taxon>
        <taxon>Embryophyta</taxon>
        <taxon>Tracheophyta</taxon>
        <taxon>Spermatophyta</taxon>
        <taxon>Magnoliopsida</taxon>
        <taxon>Ranunculales</taxon>
        <taxon>Ranunculaceae</taxon>
        <taxon>Coptidoideae</taxon>
        <taxon>Coptis</taxon>
    </lineage>
</organism>
<accession>A0A835LJA6</accession>
<proteinExistence type="inferred from homology"/>
<evidence type="ECO:0000256" key="3">
    <source>
        <dbReference type="ARBA" id="ARBA00023274"/>
    </source>
</evidence>
<keyword evidence="4" id="KW-0812">Transmembrane</keyword>
<dbReference type="EMBL" id="JADFTS010000007">
    <property type="protein sequence ID" value="KAF9597698.1"/>
    <property type="molecule type" value="Genomic_DNA"/>
</dbReference>
<gene>
    <name evidence="5" type="ORF">IFM89_021176</name>
</gene>